<feature type="domain" description="Methyltransferase type 12" evidence="1">
    <location>
        <begin position="57"/>
        <end position="156"/>
    </location>
</feature>
<keyword evidence="2" id="KW-0489">Methyltransferase</keyword>
<proteinExistence type="predicted"/>
<evidence type="ECO:0000313" key="2">
    <source>
        <dbReference type="EMBL" id="PTX44072.1"/>
    </source>
</evidence>
<dbReference type="Pfam" id="PF08242">
    <property type="entry name" value="Methyltransf_12"/>
    <property type="match status" value="1"/>
</dbReference>
<evidence type="ECO:0000259" key="1">
    <source>
        <dbReference type="Pfam" id="PF08242"/>
    </source>
</evidence>
<dbReference type="CDD" id="cd02440">
    <property type="entry name" value="AdoMet_MTases"/>
    <property type="match status" value="1"/>
</dbReference>
<sequence length="260" mass="29538">MVLRLSIVYFAITSFLINLTTMTEKIGKETLEVISSADQFNKWMFQIIKPFIKGEVLEIGSGIGNISQQFLQNGYSLMTSDLRTDYCEDLEKKFSGYLGFRGVTRIDLVDPHFKAKHGELLGSFDTVFALNVIEHIEDDILAIANCRKLLKAGGVLIILVPSYKQLFNSFDIELGHFRRYNISKLAKVFNVNELEILHTQYFNLVGTLGWYINGNILKRKIIPEGQMSLYNKLVPFFKVIDKILGNKIGLSTIIVGEKNL</sequence>
<dbReference type="InterPro" id="IPR013217">
    <property type="entry name" value="Methyltransf_12"/>
</dbReference>
<comment type="caution">
    <text evidence="2">The sequence shown here is derived from an EMBL/GenBank/DDBJ whole genome shotgun (WGS) entry which is preliminary data.</text>
</comment>
<dbReference type="SUPFAM" id="SSF53335">
    <property type="entry name" value="S-adenosyl-L-methionine-dependent methyltransferases"/>
    <property type="match status" value="1"/>
</dbReference>
<protein>
    <submittedName>
        <fullName evidence="2">Methyltransferase family protein</fullName>
    </submittedName>
</protein>
<keyword evidence="2" id="KW-0808">Transferase</keyword>
<evidence type="ECO:0000313" key="3">
    <source>
        <dbReference type="Proteomes" id="UP000244174"/>
    </source>
</evidence>
<dbReference type="Proteomes" id="UP000244174">
    <property type="component" value="Unassembled WGS sequence"/>
</dbReference>
<dbReference type="GO" id="GO:0008168">
    <property type="term" value="F:methyltransferase activity"/>
    <property type="evidence" value="ECO:0007669"/>
    <property type="project" value="UniProtKB-KW"/>
</dbReference>
<organism evidence="2 3">
    <name type="scientific">Christiangramia gaetbulicola</name>
    <dbReference type="NCBI Taxonomy" id="703340"/>
    <lineage>
        <taxon>Bacteria</taxon>
        <taxon>Pseudomonadati</taxon>
        <taxon>Bacteroidota</taxon>
        <taxon>Flavobacteriia</taxon>
        <taxon>Flavobacteriales</taxon>
        <taxon>Flavobacteriaceae</taxon>
        <taxon>Christiangramia</taxon>
    </lineage>
</organism>
<dbReference type="EMBL" id="QBKQ01000001">
    <property type="protein sequence ID" value="PTX44072.1"/>
    <property type="molecule type" value="Genomic_DNA"/>
</dbReference>
<dbReference type="InterPro" id="IPR029063">
    <property type="entry name" value="SAM-dependent_MTases_sf"/>
</dbReference>
<gene>
    <name evidence="2" type="ORF">C8P64_0042</name>
</gene>
<accession>A0A2T6AJS9</accession>
<dbReference type="PANTHER" id="PTHR43861">
    <property type="entry name" value="TRANS-ACONITATE 2-METHYLTRANSFERASE-RELATED"/>
    <property type="match status" value="1"/>
</dbReference>
<reference evidence="2 3" key="1">
    <citation type="submission" date="2018-04" db="EMBL/GenBank/DDBJ databases">
        <title>Genomic Encyclopedia of Archaeal and Bacterial Type Strains, Phase II (KMG-II): from individual species to whole genera.</title>
        <authorList>
            <person name="Goeker M."/>
        </authorList>
    </citation>
    <scope>NUCLEOTIDE SEQUENCE [LARGE SCALE GENOMIC DNA]</scope>
    <source>
        <strain evidence="2 3">DSM 23082</strain>
    </source>
</reference>
<name>A0A2T6AJS9_9FLAO</name>
<dbReference type="AlphaFoldDB" id="A0A2T6AJS9"/>
<keyword evidence="3" id="KW-1185">Reference proteome</keyword>
<dbReference type="Gene3D" id="3.40.50.150">
    <property type="entry name" value="Vaccinia Virus protein VP39"/>
    <property type="match status" value="1"/>
</dbReference>
<dbReference type="GO" id="GO:0032259">
    <property type="term" value="P:methylation"/>
    <property type="evidence" value="ECO:0007669"/>
    <property type="project" value="UniProtKB-KW"/>
</dbReference>